<dbReference type="EMBL" id="CP042433">
    <property type="protein sequence ID" value="QEC54714.1"/>
    <property type="molecule type" value="Genomic_DNA"/>
</dbReference>
<gene>
    <name evidence="1" type="ORF">FSB75_01960</name>
</gene>
<dbReference type="InterPro" id="IPR034660">
    <property type="entry name" value="DinB/YfiT-like"/>
</dbReference>
<reference evidence="1 2" key="1">
    <citation type="journal article" date="2015" name="Int. J. Syst. Evol. Microbiol.">
        <title>Flavisolibacter ginsenosidimutans sp. nov., with ginsenoside-converting activity isolated from soil used for cultivating ginseng.</title>
        <authorList>
            <person name="Zhao Y."/>
            <person name="Liu Q."/>
            <person name="Kang M.S."/>
            <person name="Jin F."/>
            <person name="Yu H."/>
            <person name="Im W.T."/>
        </authorList>
    </citation>
    <scope>NUCLEOTIDE SEQUENCE [LARGE SCALE GENOMIC DNA]</scope>
    <source>
        <strain evidence="1 2">Gsoil 636</strain>
    </source>
</reference>
<evidence type="ECO:0000313" key="1">
    <source>
        <dbReference type="EMBL" id="QEC54714.1"/>
    </source>
</evidence>
<dbReference type="AlphaFoldDB" id="A0A5B8UDS2"/>
<dbReference type="SUPFAM" id="SSF109854">
    <property type="entry name" value="DinB/YfiT-like putative metalloenzymes"/>
    <property type="match status" value="1"/>
</dbReference>
<proteinExistence type="predicted"/>
<dbReference type="Proteomes" id="UP000321204">
    <property type="component" value="Chromosome"/>
</dbReference>
<dbReference type="Gene3D" id="1.20.120.450">
    <property type="entry name" value="dinb family like domain"/>
    <property type="match status" value="1"/>
</dbReference>
<dbReference type="RefSeq" id="WP_146781946.1">
    <property type="nucleotide sequence ID" value="NZ_BAABIO010000006.1"/>
</dbReference>
<organism evidence="1 2">
    <name type="scientific">Flavisolibacter ginsenosidimutans</name>
    <dbReference type="NCBI Taxonomy" id="661481"/>
    <lineage>
        <taxon>Bacteria</taxon>
        <taxon>Pseudomonadati</taxon>
        <taxon>Bacteroidota</taxon>
        <taxon>Chitinophagia</taxon>
        <taxon>Chitinophagales</taxon>
        <taxon>Chitinophagaceae</taxon>
        <taxon>Flavisolibacter</taxon>
    </lineage>
</organism>
<accession>A0A5B8UDS2</accession>
<dbReference type="OrthoDB" id="2599194at2"/>
<protein>
    <submittedName>
        <fullName evidence="1">DUF1569 domain-containing protein</fullName>
    </submittedName>
</protein>
<evidence type="ECO:0000313" key="2">
    <source>
        <dbReference type="Proteomes" id="UP000321204"/>
    </source>
</evidence>
<name>A0A5B8UDS2_9BACT</name>
<dbReference type="InterPro" id="IPR011463">
    <property type="entry name" value="DUF1569"/>
</dbReference>
<dbReference type="KEGG" id="fgg:FSB75_01960"/>
<dbReference type="Pfam" id="PF07606">
    <property type="entry name" value="DUF1569"/>
    <property type="match status" value="1"/>
</dbReference>
<keyword evidence="2" id="KW-1185">Reference proteome</keyword>
<sequence length="147" mass="17293">MKSVLNESAREELISRIRTLNESGKARWGKMNAYQMVHHCVLCEEMYLGKTAHKRSFMGRLFGKMGLKNILNEGKPFPKNAPTADAFKVRKLSGDVEPEKERWIALLEEYKNYPDDYVHWFFGKMTREQVGRFVYKHNDHHLRQFGA</sequence>